<proteinExistence type="predicted"/>
<name>A0AB73B761_CORFL</name>
<dbReference type="AlphaFoldDB" id="A0AB73B761"/>
<protein>
    <submittedName>
        <fullName evidence="1">Uncharacterized protein</fullName>
    </submittedName>
</protein>
<comment type="caution">
    <text evidence="1">The sequence shown here is derived from an EMBL/GenBank/DDBJ whole genome shotgun (WGS) entry which is preliminary data.</text>
</comment>
<reference evidence="1 2" key="1">
    <citation type="submission" date="2019-06" db="EMBL/GenBank/DDBJ databases">
        <title>Whole genome shotgun sequence of Corynebacterium flavescens NBRC 14136.</title>
        <authorList>
            <person name="Hosoyama A."/>
            <person name="Uohara A."/>
            <person name="Ohji S."/>
            <person name="Ichikawa N."/>
        </authorList>
    </citation>
    <scope>NUCLEOTIDE SEQUENCE [LARGE SCALE GENOMIC DNA]</scope>
    <source>
        <strain evidence="1 2">NBRC 14136</strain>
    </source>
</reference>
<dbReference type="EMBL" id="BJNB01000008">
    <property type="protein sequence ID" value="GEB97287.1"/>
    <property type="molecule type" value="Genomic_DNA"/>
</dbReference>
<sequence length="109" mass="11902">MPDISFDPVEAQRQLRSLVAHNQEQAAAHRASFPAFPADSAGRGFSGHAARLQEALERVHHSCAWRWNNLAATAGAAEQQFRALSNLDSRNGMSLDRVHSEREGGARGL</sequence>
<evidence type="ECO:0000313" key="2">
    <source>
        <dbReference type="Proteomes" id="UP000315353"/>
    </source>
</evidence>
<dbReference type="GeneID" id="82879584"/>
<gene>
    <name evidence="1" type="ORF">CFL01nite_07820</name>
</gene>
<organism evidence="1 2">
    <name type="scientific">Corynebacterium flavescens</name>
    <dbReference type="NCBI Taxonomy" id="28028"/>
    <lineage>
        <taxon>Bacteria</taxon>
        <taxon>Bacillati</taxon>
        <taxon>Actinomycetota</taxon>
        <taxon>Actinomycetes</taxon>
        <taxon>Mycobacteriales</taxon>
        <taxon>Corynebacteriaceae</taxon>
        <taxon>Corynebacterium</taxon>
    </lineage>
</organism>
<evidence type="ECO:0000313" key="1">
    <source>
        <dbReference type="EMBL" id="GEB97287.1"/>
    </source>
</evidence>
<dbReference type="Proteomes" id="UP000315353">
    <property type="component" value="Unassembled WGS sequence"/>
</dbReference>
<dbReference type="RefSeq" id="WP_075729160.1">
    <property type="nucleotide sequence ID" value="NZ_BJNB01000008.1"/>
</dbReference>
<accession>A0AB73B761</accession>